<keyword evidence="2" id="KW-1185">Reference proteome</keyword>
<accession>A0ABR5AVU8</accession>
<name>A0ABR5AVU8_BACBA</name>
<evidence type="ECO:0000313" key="2">
    <source>
        <dbReference type="Proteomes" id="UP000031982"/>
    </source>
</evidence>
<protein>
    <submittedName>
        <fullName evidence="1">Sporulation-control protein</fullName>
    </submittedName>
</protein>
<reference evidence="1 2" key="1">
    <citation type="submission" date="2015-01" db="EMBL/GenBank/DDBJ databases">
        <title>Genome Assembly of Bacillus badius MTCC 1458.</title>
        <authorList>
            <person name="Verma A."/>
            <person name="Khatri I."/>
            <person name="Mual P."/>
            <person name="Subramanian S."/>
            <person name="Krishnamurthi S."/>
        </authorList>
    </citation>
    <scope>NUCLEOTIDE SEQUENCE [LARGE SCALE GENOMIC DNA]</scope>
    <source>
        <strain evidence="1 2">MTCC 1458</strain>
    </source>
</reference>
<dbReference type="EMBL" id="JXLP01000005">
    <property type="protein sequence ID" value="KIL78872.1"/>
    <property type="molecule type" value="Genomic_DNA"/>
</dbReference>
<evidence type="ECO:0000313" key="1">
    <source>
        <dbReference type="EMBL" id="KIL78872.1"/>
    </source>
</evidence>
<dbReference type="RefSeq" id="WP_052475057.1">
    <property type="nucleotide sequence ID" value="NZ_BSSZ01000004.1"/>
</dbReference>
<organism evidence="1 2">
    <name type="scientific">Bacillus badius</name>
    <dbReference type="NCBI Taxonomy" id="1455"/>
    <lineage>
        <taxon>Bacteria</taxon>
        <taxon>Bacillati</taxon>
        <taxon>Bacillota</taxon>
        <taxon>Bacilli</taxon>
        <taxon>Bacillales</taxon>
        <taxon>Bacillaceae</taxon>
        <taxon>Pseudobacillus</taxon>
    </lineage>
</organism>
<gene>
    <name evidence="1" type="ORF">SD77_3673</name>
</gene>
<dbReference type="InterPro" id="IPR009776">
    <property type="entry name" value="Spore_0_M"/>
</dbReference>
<dbReference type="Pfam" id="PF07070">
    <property type="entry name" value="Spo0M"/>
    <property type="match status" value="1"/>
</dbReference>
<dbReference type="Proteomes" id="UP000031982">
    <property type="component" value="Unassembled WGS sequence"/>
</dbReference>
<sequence>MIRKLISQWFFRFGSAHIHLILDKKEFTPGERVTGYFSLEGGWFEQEIKRLECDLVVTDKQNQTEQLIQGAVTRLMSKSIESKESDQIPFTFLLPDELDSSSGSRSYRFHTRVVFSNGAQSVEHDEIKILK</sequence>
<proteinExistence type="predicted"/>
<comment type="caution">
    <text evidence="1">The sequence shown here is derived from an EMBL/GenBank/DDBJ whole genome shotgun (WGS) entry which is preliminary data.</text>
</comment>
<dbReference type="GeneID" id="92777084"/>